<dbReference type="InterPro" id="IPR002110">
    <property type="entry name" value="Ankyrin_rpt"/>
</dbReference>
<evidence type="ECO:0000313" key="4">
    <source>
        <dbReference type="EMBL" id="KAK5999050.1"/>
    </source>
</evidence>
<keyword evidence="5" id="KW-1185">Reference proteome</keyword>
<evidence type="ECO:0000256" key="3">
    <source>
        <dbReference type="PROSITE-ProRule" id="PRU00023"/>
    </source>
</evidence>
<comment type="caution">
    <text evidence="4">The sequence shown here is derived from an EMBL/GenBank/DDBJ whole genome shotgun (WGS) entry which is preliminary data.</text>
</comment>
<dbReference type="SMART" id="SM00248">
    <property type="entry name" value="ANK"/>
    <property type="match status" value="10"/>
</dbReference>
<dbReference type="PANTHER" id="PTHR24198">
    <property type="entry name" value="ANKYRIN REPEAT AND PROTEIN KINASE DOMAIN-CONTAINING PROTEIN"/>
    <property type="match status" value="1"/>
</dbReference>
<evidence type="ECO:0000256" key="2">
    <source>
        <dbReference type="ARBA" id="ARBA00023043"/>
    </source>
</evidence>
<protein>
    <submittedName>
        <fullName evidence="4">Erythrocyte ankyrin-like protein</fullName>
    </submittedName>
</protein>
<dbReference type="PROSITE" id="PS50297">
    <property type="entry name" value="ANK_REP_REGION"/>
    <property type="match status" value="2"/>
</dbReference>
<dbReference type="Pfam" id="PF00023">
    <property type="entry name" value="Ank"/>
    <property type="match status" value="1"/>
</dbReference>
<dbReference type="EMBL" id="JAVFKD010000001">
    <property type="protein sequence ID" value="KAK5999050.1"/>
    <property type="molecule type" value="Genomic_DNA"/>
</dbReference>
<gene>
    <name evidence="4" type="ORF">PT974_01437</name>
</gene>
<proteinExistence type="predicted"/>
<dbReference type="Gene3D" id="1.25.40.20">
    <property type="entry name" value="Ankyrin repeat-containing domain"/>
    <property type="match status" value="3"/>
</dbReference>
<feature type="repeat" description="ANK" evidence="3">
    <location>
        <begin position="208"/>
        <end position="240"/>
    </location>
</feature>
<accession>A0ABR0T4U7</accession>
<dbReference type="InterPro" id="IPR036770">
    <property type="entry name" value="Ankyrin_rpt-contain_sf"/>
</dbReference>
<dbReference type="SUPFAM" id="SSF48403">
    <property type="entry name" value="Ankyrin repeat"/>
    <property type="match status" value="1"/>
</dbReference>
<evidence type="ECO:0000313" key="5">
    <source>
        <dbReference type="Proteomes" id="UP001338125"/>
    </source>
</evidence>
<dbReference type="Proteomes" id="UP001338125">
    <property type="component" value="Unassembled WGS sequence"/>
</dbReference>
<dbReference type="PROSITE" id="PS50088">
    <property type="entry name" value="ANK_REPEAT"/>
    <property type="match status" value="2"/>
</dbReference>
<evidence type="ECO:0000256" key="1">
    <source>
        <dbReference type="ARBA" id="ARBA00022737"/>
    </source>
</evidence>
<organism evidence="4 5">
    <name type="scientific">Cladobotryum mycophilum</name>
    <dbReference type="NCBI Taxonomy" id="491253"/>
    <lineage>
        <taxon>Eukaryota</taxon>
        <taxon>Fungi</taxon>
        <taxon>Dikarya</taxon>
        <taxon>Ascomycota</taxon>
        <taxon>Pezizomycotina</taxon>
        <taxon>Sordariomycetes</taxon>
        <taxon>Hypocreomycetidae</taxon>
        <taxon>Hypocreales</taxon>
        <taxon>Hypocreaceae</taxon>
        <taxon>Cladobotryum</taxon>
    </lineage>
</organism>
<dbReference type="PANTHER" id="PTHR24198:SF165">
    <property type="entry name" value="ANKYRIN REPEAT-CONTAINING PROTEIN-RELATED"/>
    <property type="match status" value="1"/>
</dbReference>
<reference evidence="4 5" key="1">
    <citation type="submission" date="2024-01" db="EMBL/GenBank/DDBJ databases">
        <title>Complete genome of Cladobotryum mycophilum ATHUM6906.</title>
        <authorList>
            <person name="Christinaki A.C."/>
            <person name="Myridakis A.I."/>
            <person name="Kouvelis V.N."/>
        </authorList>
    </citation>
    <scope>NUCLEOTIDE SEQUENCE [LARGE SCALE GENOMIC DNA]</scope>
    <source>
        <strain evidence="4 5">ATHUM6906</strain>
    </source>
</reference>
<name>A0ABR0T4U7_9HYPO</name>
<sequence>MSGPDNNNNSNMAVRLPNEIIGMVLEQTVNGGDTKSLAALSQTSRTFHSIVNPILYQQNVREKDGSALFWASHRGNAGTAKNLLDQGASLEQSQGEATLEDGVFGPKSPLAIAAAKGHEELVRLYLSQKNANMNYPGPNYATPLMSAIEAGNLTTTTMLLDCSAVDAEMTNLHGRSALSYAAERGDAEILTKLLENGRVVNLDDPCIQGRTPLSYAAEKGHIWVVKFLIAKGADSNSQSNTDLSPFHYATKMGHMDLARWLLLIFPSIDPDAGPWTPLNLAANHDRREMVRWLLQNPRVNPNAQCQYGRKTPLMRAATAGFPEIIKILLADPRVDPNIQCREGLTALGYAAAYARPEALKVLLADPRVDLHIKDESGHGLMSQTVLEGKKYWDDDGTEIVRILLADSRIDLDSVDASGLTALSHAVNTGQDAVARLIRSHPRGNAYRPESGLRLPPLAGLFGPNGIPR</sequence>
<feature type="repeat" description="ANK" evidence="3">
    <location>
        <begin position="173"/>
        <end position="205"/>
    </location>
</feature>
<dbReference type="Pfam" id="PF12796">
    <property type="entry name" value="Ank_2"/>
    <property type="match status" value="2"/>
</dbReference>
<dbReference type="CDD" id="cd09917">
    <property type="entry name" value="F-box_SF"/>
    <property type="match status" value="1"/>
</dbReference>
<dbReference type="PRINTS" id="PR01415">
    <property type="entry name" value="ANKYRIN"/>
</dbReference>
<keyword evidence="2 3" id="KW-0040">ANK repeat</keyword>
<keyword evidence="1" id="KW-0677">Repeat</keyword>